<evidence type="ECO:0000313" key="2">
    <source>
        <dbReference type="EMBL" id="WFN55597.1"/>
    </source>
</evidence>
<feature type="domain" description="RES" evidence="1">
    <location>
        <begin position="82"/>
        <end position="246"/>
    </location>
</feature>
<sequence length="294" mass="34838">MMALLGLNLDQVMRFKEMLEEIKNRIKNDELYRNKIIFRECNEGIRVINIFKELLSFLRITNQIETDTNLYRVRYIGDENINYYSTREDLMYPPLKNTKLGRLNTTHKQILYTSFHEFTAIAESGIAENQRFQLTKFRTGNISFYKLGYFLNSYFQRPRDSKETNDFYRSIFGENFTDGFIMGLAAAENVLLSILNDKTEYSYYLSALLSEAIYEINPEIDAIMYNSIKDNTGINLAFFQESAEKLRIVYSCSNVLTRHYFDSFFNYKTTHEKIYHQEDDVSDFIAVKNNARYR</sequence>
<organism evidence="2 3">
    <name type="scientific">Dickeya lacustris</name>
    <dbReference type="NCBI Taxonomy" id="2259638"/>
    <lineage>
        <taxon>Bacteria</taxon>
        <taxon>Pseudomonadati</taxon>
        <taxon>Pseudomonadota</taxon>
        <taxon>Gammaproteobacteria</taxon>
        <taxon>Enterobacterales</taxon>
        <taxon>Pectobacteriaceae</taxon>
        <taxon>Dickeya</taxon>
    </lineage>
</organism>
<evidence type="ECO:0000313" key="3">
    <source>
        <dbReference type="Proteomes" id="UP001219630"/>
    </source>
</evidence>
<reference evidence="2 3" key="1">
    <citation type="submission" date="2022-12" db="EMBL/GenBank/DDBJ databases">
        <title>Complete genome sequencing of Dickeya lacustris type strain LMG30899.</title>
        <authorList>
            <person name="Dobhal S."/>
            <person name="Arizala D."/>
            <person name="Arif M."/>
        </authorList>
    </citation>
    <scope>NUCLEOTIDE SEQUENCE [LARGE SCALE GENOMIC DNA]</scope>
    <source>
        <strain evidence="2 3">LMG30899</strain>
    </source>
</reference>
<dbReference type="EMBL" id="CP114280">
    <property type="protein sequence ID" value="WFN55597.1"/>
    <property type="molecule type" value="Genomic_DNA"/>
</dbReference>
<dbReference type="Pfam" id="PF08808">
    <property type="entry name" value="RES"/>
    <property type="match status" value="1"/>
</dbReference>
<gene>
    <name evidence="2" type="ORF">O1Q98_18790</name>
</gene>
<dbReference type="InterPro" id="IPR014914">
    <property type="entry name" value="RES_dom"/>
</dbReference>
<keyword evidence="3" id="KW-1185">Reference proteome</keyword>
<dbReference type="RefSeq" id="WP_164513004.1">
    <property type="nucleotide sequence ID" value="NZ_CP114280.1"/>
</dbReference>
<proteinExistence type="predicted"/>
<evidence type="ECO:0000259" key="1">
    <source>
        <dbReference type="Pfam" id="PF08808"/>
    </source>
</evidence>
<accession>A0ABY8G6M4</accession>
<dbReference type="Proteomes" id="UP001219630">
    <property type="component" value="Chromosome"/>
</dbReference>
<name>A0ABY8G6M4_9GAMM</name>
<protein>
    <submittedName>
        <fullName evidence="2">RES domain-containing protein</fullName>
    </submittedName>
</protein>